<sequence length="137" mass="15328">MTRLFGQVVAGIGWAISVYLYFAKQLGGFVCPVGDCQTVNSSQYAEIGSMPVSFLGILFYLSVFSLLCKIPILSDKINRLLLGILLSIGLIFSIYLTYAELFWIHAICFWCIVSLGCVVVLNILYWLDCRRNMSSGY</sequence>
<organism evidence="12 13">
    <name type="scientific">Ectobacillus funiculus</name>
    <dbReference type="NCBI Taxonomy" id="137993"/>
    <lineage>
        <taxon>Bacteria</taxon>
        <taxon>Bacillati</taxon>
        <taxon>Bacillota</taxon>
        <taxon>Bacilli</taxon>
        <taxon>Bacillales</taxon>
        <taxon>Bacillaceae</taxon>
        <taxon>Ectobacillus</taxon>
    </lineage>
</organism>
<comment type="subcellular location">
    <subcellularLocation>
        <location evidence="1">Membrane</location>
        <topology evidence="1">Multi-pass membrane protein</topology>
    </subcellularLocation>
</comment>
<dbReference type="Pfam" id="PF07884">
    <property type="entry name" value="VKOR"/>
    <property type="match status" value="1"/>
</dbReference>
<keyword evidence="13" id="KW-1185">Reference proteome</keyword>
<accession>A0ABV5WDJ3</accession>
<feature type="transmembrane region" description="Helical" evidence="10">
    <location>
        <begin position="5"/>
        <end position="22"/>
    </location>
</feature>
<dbReference type="InterPro" id="IPR038354">
    <property type="entry name" value="VKOR_sf"/>
</dbReference>
<evidence type="ECO:0000256" key="9">
    <source>
        <dbReference type="ARBA" id="ARBA00023284"/>
    </source>
</evidence>
<comment type="caution">
    <text evidence="12">The sequence shown here is derived from an EMBL/GenBank/DDBJ whole genome shotgun (WGS) entry which is preliminary data.</text>
</comment>
<evidence type="ECO:0000256" key="1">
    <source>
        <dbReference type="ARBA" id="ARBA00004141"/>
    </source>
</evidence>
<evidence type="ECO:0000256" key="8">
    <source>
        <dbReference type="ARBA" id="ARBA00023157"/>
    </source>
</evidence>
<protein>
    <submittedName>
        <fullName evidence="12">Vitamin K epoxide reductase family protein</fullName>
    </submittedName>
</protein>
<dbReference type="RefSeq" id="WP_379948573.1">
    <property type="nucleotide sequence ID" value="NZ_JBHMAF010000024.1"/>
</dbReference>
<evidence type="ECO:0000256" key="10">
    <source>
        <dbReference type="SAM" id="Phobius"/>
    </source>
</evidence>
<gene>
    <name evidence="12" type="ORF">ACFFMS_07180</name>
</gene>
<dbReference type="InterPro" id="IPR044698">
    <property type="entry name" value="VKOR/LTO1"/>
</dbReference>
<keyword evidence="8" id="KW-1015">Disulfide bond</keyword>
<keyword evidence="9" id="KW-0676">Redox-active center</keyword>
<keyword evidence="6" id="KW-0560">Oxidoreductase</keyword>
<dbReference type="Proteomes" id="UP001589609">
    <property type="component" value="Unassembled WGS sequence"/>
</dbReference>
<evidence type="ECO:0000256" key="5">
    <source>
        <dbReference type="ARBA" id="ARBA00022989"/>
    </source>
</evidence>
<evidence type="ECO:0000256" key="3">
    <source>
        <dbReference type="ARBA" id="ARBA00022692"/>
    </source>
</evidence>
<reference evidence="12 13" key="1">
    <citation type="submission" date="2024-09" db="EMBL/GenBank/DDBJ databases">
        <authorList>
            <person name="Sun Q."/>
            <person name="Mori K."/>
        </authorList>
    </citation>
    <scope>NUCLEOTIDE SEQUENCE [LARGE SCALE GENOMIC DNA]</scope>
    <source>
        <strain evidence="12 13">JCM 11201</strain>
    </source>
</reference>
<keyword evidence="5 10" id="KW-1133">Transmembrane helix</keyword>
<feature type="transmembrane region" description="Helical" evidence="10">
    <location>
        <begin position="47"/>
        <end position="68"/>
    </location>
</feature>
<dbReference type="PANTHER" id="PTHR34573">
    <property type="entry name" value="VKC DOMAIN-CONTAINING PROTEIN"/>
    <property type="match status" value="1"/>
</dbReference>
<feature type="transmembrane region" description="Helical" evidence="10">
    <location>
        <begin position="80"/>
        <end position="98"/>
    </location>
</feature>
<keyword evidence="3 10" id="KW-0812">Transmembrane</keyword>
<dbReference type="Gene3D" id="1.20.1440.130">
    <property type="entry name" value="VKOR domain"/>
    <property type="match status" value="1"/>
</dbReference>
<evidence type="ECO:0000256" key="2">
    <source>
        <dbReference type="ARBA" id="ARBA00006214"/>
    </source>
</evidence>
<dbReference type="SMART" id="SM00756">
    <property type="entry name" value="VKc"/>
    <property type="match status" value="1"/>
</dbReference>
<evidence type="ECO:0000313" key="12">
    <source>
        <dbReference type="EMBL" id="MFB9758303.1"/>
    </source>
</evidence>
<evidence type="ECO:0000256" key="4">
    <source>
        <dbReference type="ARBA" id="ARBA00022719"/>
    </source>
</evidence>
<feature type="domain" description="Vitamin K epoxide reductase" evidence="11">
    <location>
        <begin position="1"/>
        <end position="129"/>
    </location>
</feature>
<keyword evidence="7 10" id="KW-0472">Membrane</keyword>
<evidence type="ECO:0000259" key="11">
    <source>
        <dbReference type="SMART" id="SM00756"/>
    </source>
</evidence>
<dbReference type="PANTHER" id="PTHR34573:SF1">
    <property type="entry name" value="VITAMIN K EPOXIDE REDUCTASE DOMAIN-CONTAINING PROTEIN"/>
    <property type="match status" value="1"/>
</dbReference>
<evidence type="ECO:0000256" key="6">
    <source>
        <dbReference type="ARBA" id="ARBA00023002"/>
    </source>
</evidence>
<dbReference type="InterPro" id="IPR012932">
    <property type="entry name" value="VKOR"/>
</dbReference>
<keyword evidence="4" id="KW-0874">Quinone</keyword>
<feature type="transmembrane region" description="Helical" evidence="10">
    <location>
        <begin position="104"/>
        <end position="127"/>
    </location>
</feature>
<comment type="similarity">
    <text evidence="2">Belongs to the VKOR family.</text>
</comment>
<evidence type="ECO:0000313" key="13">
    <source>
        <dbReference type="Proteomes" id="UP001589609"/>
    </source>
</evidence>
<evidence type="ECO:0000256" key="7">
    <source>
        <dbReference type="ARBA" id="ARBA00023136"/>
    </source>
</evidence>
<proteinExistence type="inferred from homology"/>
<name>A0ABV5WDJ3_9BACI</name>
<dbReference type="EMBL" id="JBHMAF010000024">
    <property type="protein sequence ID" value="MFB9758303.1"/>
    <property type="molecule type" value="Genomic_DNA"/>
</dbReference>
<dbReference type="CDD" id="cd12916">
    <property type="entry name" value="VKOR_1"/>
    <property type="match status" value="1"/>
</dbReference>